<keyword evidence="2" id="KW-1185">Reference proteome</keyword>
<reference evidence="1 2" key="1">
    <citation type="submission" date="2023-03" db="EMBL/GenBank/DDBJ databases">
        <title>Genome insight into feeding habits of ladybird beetles.</title>
        <authorList>
            <person name="Li H.-S."/>
            <person name="Huang Y.-H."/>
            <person name="Pang H."/>
        </authorList>
    </citation>
    <scope>NUCLEOTIDE SEQUENCE [LARGE SCALE GENOMIC DNA]</scope>
    <source>
        <strain evidence="1">SYSU_2023b</strain>
        <tissue evidence="1">Whole body</tissue>
    </source>
</reference>
<organism evidence="1 2">
    <name type="scientific">Henosepilachna vigintioctopunctata</name>
    <dbReference type="NCBI Taxonomy" id="420089"/>
    <lineage>
        <taxon>Eukaryota</taxon>
        <taxon>Metazoa</taxon>
        <taxon>Ecdysozoa</taxon>
        <taxon>Arthropoda</taxon>
        <taxon>Hexapoda</taxon>
        <taxon>Insecta</taxon>
        <taxon>Pterygota</taxon>
        <taxon>Neoptera</taxon>
        <taxon>Endopterygota</taxon>
        <taxon>Coleoptera</taxon>
        <taxon>Polyphaga</taxon>
        <taxon>Cucujiformia</taxon>
        <taxon>Coccinelloidea</taxon>
        <taxon>Coccinellidae</taxon>
        <taxon>Epilachninae</taxon>
        <taxon>Epilachnini</taxon>
        <taxon>Henosepilachna</taxon>
    </lineage>
</organism>
<sequence length="103" mass="11987">MDKLRFDFAVKTSTDGKSNVICITSIGTPTGQVFVIPDEYQPASLHQVIINTSNYSKVRKTLNKRHQTRKIWIPLTDEISKTYLDEAQSIQLMIFIWRKLWKT</sequence>
<name>A0AAW1UCM1_9CUCU</name>
<accession>A0AAW1UCM1</accession>
<dbReference type="Proteomes" id="UP001431783">
    <property type="component" value="Unassembled WGS sequence"/>
</dbReference>
<gene>
    <name evidence="1" type="ORF">WA026_022076</name>
</gene>
<evidence type="ECO:0000313" key="1">
    <source>
        <dbReference type="EMBL" id="KAK9878436.1"/>
    </source>
</evidence>
<proteinExistence type="predicted"/>
<protein>
    <submittedName>
        <fullName evidence="1">Uncharacterized protein</fullName>
    </submittedName>
</protein>
<evidence type="ECO:0000313" key="2">
    <source>
        <dbReference type="Proteomes" id="UP001431783"/>
    </source>
</evidence>
<comment type="caution">
    <text evidence="1">The sequence shown here is derived from an EMBL/GenBank/DDBJ whole genome shotgun (WGS) entry which is preliminary data.</text>
</comment>
<dbReference type="AlphaFoldDB" id="A0AAW1UCM1"/>
<dbReference type="EMBL" id="JARQZJ010000048">
    <property type="protein sequence ID" value="KAK9878436.1"/>
    <property type="molecule type" value="Genomic_DNA"/>
</dbReference>